<dbReference type="InterPro" id="IPR041049">
    <property type="entry name" value="DUF5615"/>
</dbReference>
<gene>
    <name evidence="2" type="ORF">ISF26_13215</name>
</gene>
<evidence type="ECO:0000313" key="2">
    <source>
        <dbReference type="EMBL" id="UFP92789.1"/>
    </source>
</evidence>
<dbReference type="Proteomes" id="UP001054846">
    <property type="component" value="Chromosome"/>
</dbReference>
<evidence type="ECO:0000313" key="3">
    <source>
        <dbReference type="Proteomes" id="UP001054846"/>
    </source>
</evidence>
<reference evidence="2 3" key="1">
    <citation type="journal article" date="2021" name="Genome Biol. Evol.">
        <title>Complete Genome Sequencing of a Novel Gloeobacter Species from a Waterfall Cave in Mexico.</title>
        <authorList>
            <person name="Saw J.H."/>
            <person name="Cardona T."/>
            <person name="Montejano G."/>
        </authorList>
    </citation>
    <scope>NUCLEOTIDE SEQUENCE [LARGE SCALE GENOMIC DNA]</scope>
    <source>
        <strain evidence="2">MG652769</strain>
    </source>
</reference>
<evidence type="ECO:0000259" key="1">
    <source>
        <dbReference type="Pfam" id="PF18480"/>
    </source>
</evidence>
<keyword evidence="3" id="KW-1185">Reference proteome</keyword>
<sequence>MSRTIRFHLDENVSNAVAAGLRQRGVDTTTSVEVDLISAPDAVQLEFSLTQSRVIFTHDTDFLRLHRDGIEHAGIVYCQKDRKTVGELVRGLILIWELLDLQDMRGQVEFIS</sequence>
<dbReference type="Pfam" id="PF18480">
    <property type="entry name" value="DUF5615"/>
    <property type="match status" value="1"/>
</dbReference>
<organism evidence="2 3">
    <name type="scientific">Gloeobacter morelensis MG652769</name>
    <dbReference type="NCBI Taxonomy" id="2781736"/>
    <lineage>
        <taxon>Bacteria</taxon>
        <taxon>Bacillati</taxon>
        <taxon>Cyanobacteriota</taxon>
        <taxon>Cyanophyceae</taxon>
        <taxon>Gloeobacterales</taxon>
        <taxon>Gloeobacteraceae</taxon>
        <taxon>Gloeobacter</taxon>
        <taxon>Gloeobacter morelensis</taxon>
    </lineage>
</organism>
<accession>A0ABY3PGM3</accession>
<proteinExistence type="predicted"/>
<name>A0ABY3PGM3_9CYAN</name>
<dbReference type="EMBL" id="CP063845">
    <property type="protein sequence ID" value="UFP92789.1"/>
    <property type="molecule type" value="Genomic_DNA"/>
</dbReference>
<feature type="domain" description="DUF5615" evidence="1">
    <location>
        <begin position="6"/>
        <end position="84"/>
    </location>
</feature>
<protein>
    <submittedName>
        <fullName evidence="2">DUF5615 family PIN-like protein</fullName>
    </submittedName>
</protein>
<dbReference type="RefSeq" id="WP_230839784.1">
    <property type="nucleotide sequence ID" value="NZ_CP063845.1"/>
</dbReference>